<dbReference type="InterPro" id="IPR006311">
    <property type="entry name" value="TAT_signal"/>
</dbReference>
<name>A0A7W6JAQ7_9CAUL</name>
<dbReference type="RefSeq" id="WP_183202539.1">
    <property type="nucleotide sequence ID" value="NZ_BAAAER010000002.1"/>
</dbReference>
<dbReference type="AlphaFoldDB" id="A0A7W6JAQ7"/>
<dbReference type="EMBL" id="JACIDM010000001">
    <property type="protein sequence ID" value="MBB4081654.1"/>
    <property type="molecule type" value="Genomic_DNA"/>
</dbReference>
<dbReference type="PROSITE" id="PS51318">
    <property type="entry name" value="TAT"/>
    <property type="match status" value="1"/>
</dbReference>
<comment type="caution">
    <text evidence="1">The sequence shown here is derived from an EMBL/GenBank/DDBJ whole genome shotgun (WGS) entry which is preliminary data.</text>
</comment>
<sequence length="184" mass="20074">MTDASKPGRRAVLKSAAGLAVAPALLAAAPMQAPPARAGEFDFLSGEWRISHRRLKAPGEWDAFEGEATCWSILGGTASVEELRIPARDFSGMGLRTLDAANGVWLDFWMNAKVGVPGSTGTPGRFVDGVGDFDTNETEDGKPVTYRGSWDRITPTSCRWRQGVSRDGGQTWDWNWVMEWTRVA</sequence>
<organism evidence="1 2">
    <name type="scientific">Brevundimonas lenta</name>
    <dbReference type="NCBI Taxonomy" id="424796"/>
    <lineage>
        <taxon>Bacteria</taxon>
        <taxon>Pseudomonadati</taxon>
        <taxon>Pseudomonadota</taxon>
        <taxon>Alphaproteobacteria</taxon>
        <taxon>Caulobacterales</taxon>
        <taxon>Caulobacteraceae</taxon>
        <taxon>Brevundimonas</taxon>
    </lineage>
</organism>
<reference evidence="1 2" key="1">
    <citation type="submission" date="2020-08" db="EMBL/GenBank/DDBJ databases">
        <title>Genomic Encyclopedia of Type Strains, Phase IV (KMG-IV): sequencing the most valuable type-strain genomes for metagenomic binning, comparative biology and taxonomic classification.</title>
        <authorList>
            <person name="Goeker M."/>
        </authorList>
    </citation>
    <scope>NUCLEOTIDE SEQUENCE [LARGE SCALE GENOMIC DNA]</scope>
    <source>
        <strain evidence="1 2">DSM 23960</strain>
    </source>
</reference>
<proteinExistence type="predicted"/>
<evidence type="ECO:0008006" key="3">
    <source>
        <dbReference type="Google" id="ProtNLM"/>
    </source>
</evidence>
<gene>
    <name evidence="1" type="ORF">GGR12_000493</name>
</gene>
<dbReference type="Proteomes" id="UP000529946">
    <property type="component" value="Unassembled WGS sequence"/>
</dbReference>
<accession>A0A7W6JAQ7</accession>
<evidence type="ECO:0000313" key="1">
    <source>
        <dbReference type="EMBL" id="MBB4081654.1"/>
    </source>
</evidence>
<evidence type="ECO:0000313" key="2">
    <source>
        <dbReference type="Proteomes" id="UP000529946"/>
    </source>
</evidence>
<protein>
    <recommendedName>
        <fullName evidence="3">DUF1579 domain-containing protein</fullName>
    </recommendedName>
</protein>
<keyword evidence="2" id="KW-1185">Reference proteome</keyword>